<reference evidence="2" key="1">
    <citation type="journal article" date="2020" name="Stud. Mycol.">
        <title>101 Dothideomycetes genomes: a test case for predicting lifestyles and emergence of pathogens.</title>
        <authorList>
            <person name="Haridas S."/>
            <person name="Albert R."/>
            <person name="Binder M."/>
            <person name="Bloem J."/>
            <person name="Labutti K."/>
            <person name="Salamov A."/>
            <person name="Andreopoulos B."/>
            <person name="Baker S."/>
            <person name="Barry K."/>
            <person name="Bills G."/>
            <person name="Bluhm B."/>
            <person name="Cannon C."/>
            <person name="Castanera R."/>
            <person name="Culley D."/>
            <person name="Daum C."/>
            <person name="Ezra D."/>
            <person name="Gonzalez J."/>
            <person name="Henrissat B."/>
            <person name="Kuo A."/>
            <person name="Liang C."/>
            <person name="Lipzen A."/>
            <person name="Lutzoni F."/>
            <person name="Magnuson J."/>
            <person name="Mondo S."/>
            <person name="Nolan M."/>
            <person name="Ohm R."/>
            <person name="Pangilinan J."/>
            <person name="Park H.-J."/>
            <person name="Ramirez L."/>
            <person name="Alfaro M."/>
            <person name="Sun H."/>
            <person name="Tritt A."/>
            <person name="Yoshinaga Y."/>
            <person name="Zwiers L.-H."/>
            <person name="Turgeon B."/>
            <person name="Goodwin S."/>
            <person name="Spatafora J."/>
            <person name="Crous P."/>
            <person name="Grigoriev I."/>
        </authorList>
    </citation>
    <scope>NUCLEOTIDE SEQUENCE</scope>
    <source>
        <strain evidence="2">CBS 110217</strain>
    </source>
</reference>
<dbReference type="CDD" id="cd04301">
    <property type="entry name" value="NAT_SF"/>
    <property type="match status" value="1"/>
</dbReference>
<name>A0A9P4H2G8_9PLEO</name>
<comment type="caution">
    <text evidence="2">The sequence shown here is derived from an EMBL/GenBank/DDBJ whole genome shotgun (WGS) entry which is preliminary data.</text>
</comment>
<dbReference type="Pfam" id="PF00583">
    <property type="entry name" value="Acetyltransf_1"/>
    <property type="match status" value="1"/>
</dbReference>
<dbReference type="Pfam" id="PF18014">
    <property type="entry name" value="Acetyltransf_18"/>
    <property type="match status" value="1"/>
</dbReference>
<gene>
    <name evidence="2" type="ORF">EK21DRAFT_75362</name>
</gene>
<dbReference type="Proteomes" id="UP000799777">
    <property type="component" value="Unassembled WGS sequence"/>
</dbReference>
<dbReference type="PANTHER" id="PTHR47237">
    <property type="entry name" value="SLL0310 PROTEIN"/>
    <property type="match status" value="1"/>
</dbReference>
<sequence length="289" mass="32383">MSSETAPFTVRRAAHVQEVKALWWSLMKELGWNRAEEDADTHFEVADNGKHWLLLIPKGSESPQGMVIPFVYPNSTAWVGFFIMNAAFRGQGLGRELWKEMELVFKTEGTTMIGLDGVEEQVETYKRRGFEDCARIPLMTREGLGTKPLAKLDLQHTGLDRSAYWASSALLSRDDARGYVVVADGVSGFIFARKCQHGIRIGPLYANSYSHARSLLHRLMVDFADMKGTFIAEIFGTNSSGRRVFEELGWQYAGLSYHRMWLQGRVPIEQQEGGVGAKGMYAIFDACAG</sequence>
<evidence type="ECO:0000259" key="1">
    <source>
        <dbReference type="PROSITE" id="PS51186"/>
    </source>
</evidence>
<dbReference type="PROSITE" id="PS51186">
    <property type="entry name" value="GNAT"/>
    <property type="match status" value="1"/>
</dbReference>
<dbReference type="InterPro" id="IPR016181">
    <property type="entry name" value="Acyl_CoA_acyltransferase"/>
</dbReference>
<dbReference type="OrthoDB" id="5771378at2759"/>
<evidence type="ECO:0000313" key="3">
    <source>
        <dbReference type="Proteomes" id="UP000799777"/>
    </source>
</evidence>
<dbReference type="SUPFAM" id="SSF55729">
    <property type="entry name" value="Acyl-CoA N-acyltransferases (Nat)"/>
    <property type="match status" value="1"/>
</dbReference>
<accession>A0A9P4H2G8</accession>
<dbReference type="EMBL" id="ML978254">
    <property type="protein sequence ID" value="KAF2025910.1"/>
    <property type="molecule type" value="Genomic_DNA"/>
</dbReference>
<dbReference type="PANTHER" id="PTHR47237:SF1">
    <property type="entry name" value="SLL0310 PROTEIN"/>
    <property type="match status" value="1"/>
</dbReference>
<organism evidence="2 3">
    <name type="scientific">Setomelanomma holmii</name>
    <dbReference type="NCBI Taxonomy" id="210430"/>
    <lineage>
        <taxon>Eukaryota</taxon>
        <taxon>Fungi</taxon>
        <taxon>Dikarya</taxon>
        <taxon>Ascomycota</taxon>
        <taxon>Pezizomycotina</taxon>
        <taxon>Dothideomycetes</taxon>
        <taxon>Pleosporomycetidae</taxon>
        <taxon>Pleosporales</taxon>
        <taxon>Pleosporineae</taxon>
        <taxon>Phaeosphaeriaceae</taxon>
        <taxon>Setomelanomma</taxon>
    </lineage>
</organism>
<evidence type="ECO:0000313" key="2">
    <source>
        <dbReference type="EMBL" id="KAF2025910.1"/>
    </source>
</evidence>
<protein>
    <recommendedName>
        <fullName evidence="1">N-acetyltransferase domain-containing protein</fullName>
    </recommendedName>
</protein>
<feature type="domain" description="N-acetyltransferase" evidence="1">
    <location>
        <begin position="8"/>
        <end position="150"/>
    </location>
</feature>
<dbReference type="InterPro" id="IPR041496">
    <property type="entry name" value="YitH/HolE_GNAT"/>
</dbReference>
<keyword evidence="3" id="KW-1185">Reference proteome</keyword>
<dbReference type="GO" id="GO:0016747">
    <property type="term" value="F:acyltransferase activity, transferring groups other than amino-acyl groups"/>
    <property type="evidence" value="ECO:0007669"/>
    <property type="project" value="InterPro"/>
</dbReference>
<dbReference type="InterPro" id="IPR000182">
    <property type="entry name" value="GNAT_dom"/>
</dbReference>
<dbReference type="Gene3D" id="3.40.630.30">
    <property type="match status" value="1"/>
</dbReference>
<proteinExistence type="predicted"/>
<dbReference type="InterPro" id="IPR052729">
    <property type="entry name" value="Acyl/Acetyltrans_Enzymes"/>
</dbReference>
<dbReference type="AlphaFoldDB" id="A0A9P4H2G8"/>